<reference evidence="3 4" key="1">
    <citation type="journal article" date="2014" name="Int. J. Syst. Evol. Microbiol.">
        <title>Celeribacter indicus sp. nov., a polycyclic aromatic hydrocarbon-degrading bacterium from deep-sea sediment and reclassification of Huaishuia halophila as Celeribacter halophilus comb. nov.</title>
        <authorList>
            <person name="Lai Q."/>
            <person name="Cao J."/>
            <person name="Yuan J."/>
            <person name="Li F."/>
            <person name="Shao Z."/>
        </authorList>
    </citation>
    <scope>NUCLEOTIDE SEQUENCE [LARGE SCALE GENOMIC DNA]</scope>
    <source>
        <strain evidence="3">P73</strain>
        <plasmid evidence="4">Plasmid pP73B</plasmid>
    </source>
</reference>
<keyword evidence="4" id="KW-1185">Reference proteome</keyword>
<organism evidence="3 4">
    <name type="scientific">Celeribacter indicus</name>
    <dbReference type="NCBI Taxonomy" id="1208324"/>
    <lineage>
        <taxon>Bacteria</taxon>
        <taxon>Pseudomonadati</taxon>
        <taxon>Pseudomonadota</taxon>
        <taxon>Alphaproteobacteria</taxon>
        <taxon>Rhodobacterales</taxon>
        <taxon>Roseobacteraceae</taxon>
        <taxon>Celeribacter</taxon>
    </lineage>
</organism>
<evidence type="ECO:0000259" key="2">
    <source>
        <dbReference type="PROSITE" id="PS50830"/>
    </source>
</evidence>
<dbReference type="InterPro" id="IPR016071">
    <property type="entry name" value="Staphylococal_nuclease_OB-fold"/>
</dbReference>
<dbReference type="PROSITE" id="PS50830">
    <property type="entry name" value="TNASE_3"/>
    <property type="match status" value="1"/>
</dbReference>
<keyword evidence="3" id="KW-0614">Plasmid</keyword>
<evidence type="ECO:0000256" key="1">
    <source>
        <dbReference type="SAM" id="MobiDB-lite"/>
    </source>
</evidence>
<dbReference type="HOGENOM" id="CLU_1766584_0_0_5"/>
<evidence type="ECO:0000313" key="3">
    <source>
        <dbReference type="EMBL" id="AJE49277.1"/>
    </source>
</evidence>
<gene>
    <name evidence="3" type="ORF">P73_4562</name>
</gene>
<geneLocation type="plasmid" evidence="3 4">
    <name>pP73B</name>
</geneLocation>
<dbReference type="SUPFAM" id="SSF50199">
    <property type="entry name" value="Staphylococcal nuclease"/>
    <property type="match status" value="1"/>
</dbReference>
<feature type="domain" description="TNase-like" evidence="2">
    <location>
        <begin position="21"/>
        <end position="129"/>
    </location>
</feature>
<dbReference type="AlphaFoldDB" id="A0A0B5EAI0"/>
<dbReference type="KEGG" id="cid:P73_4562"/>
<proteinExistence type="predicted"/>
<dbReference type="Gene3D" id="2.40.50.90">
    <property type="match status" value="1"/>
</dbReference>
<dbReference type="Proteomes" id="UP000031521">
    <property type="component" value="Plasmid pP73B"/>
</dbReference>
<dbReference type="Pfam" id="PF00565">
    <property type="entry name" value="SNase"/>
    <property type="match status" value="1"/>
</dbReference>
<feature type="region of interest" description="Disordered" evidence="1">
    <location>
        <begin position="1"/>
        <end position="22"/>
    </location>
</feature>
<sequence length="148" mass="15938">MSSSFLSPVAPPAERPASQDRSLRASDVRIIDGDTIDIRGMTANVRLVGFNAPETWRPSCTAERQVGEQATARLGQLVRGAALIEFERVACSCRPGTEGTDRCNFGRLCGSLFVDGRDVGSTLIAEGLAVPYRCGRTSCPPPPQPWCR</sequence>
<evidence type="ECO:0000313" key="4">
    <source>
        <dbReference type="Proteomes" id="UP000031521"/>
    </source>
</evidence>
<dbReference type="EMBL" id="CP004395">
    <property type="protein sequence ID" value="AJE49277.1"/>
    <property type="molecule type" value="Genomic_DNA"/>
</dbReference>
<accession>A0A0B5EAI0</accession>
<name>A0A0B5EAI0_9RHOB</name>
<dbReference type="InterPro" id="IPR035437">
    <property type="entry name" value="SNase_OB-fold_sf"/>
</dbReference>
<protein>
    <recommendedName>
        <fullName evidence="2">TNase-like domain-containing protein</fullName>
    </recommendedName>
</protein>